<dbReference type="EMBL" id="BMAT01004413">
    <property type="protein sequence ID" value="GFR73055.1"/>
    <property type="molecule type" value="Genomic_DNA"/>
</dbReference>
<evidence type="ECO:0000313" key="3">
    <source>
        <dbReference type="Proteomes" id="UP000762676"/>
    </source>
</evidence>
<dbReference type="Proteomes" id="UP000762676">
    <property type="component" value="Unassembled WGS sequence"/>
</dbReference>
<gene>
    <name evidence="2" type="ORF">ElyMa_002128800</name>
</gene>
<reference evidence="2 3" key="1">
    <citation type="journal article" date="2021" name="Elife">
        <title>Chloroplast acquisition without the gene transfer in kleptoplastic sea slugs, Plakobranchus ocellatus.</title>
        <authorList>
            <person name="Maeda T."/>
            <person name="Takahashi S."/>
            <person name="Yoshida T."/>
            <person name="Shimamura S."/>
            <person name="Takaki Y."/>
            <person name="Nagai Y."/>
            <person name="Toyoda A."/>
            <person name="Suzuki Y."/>
            <person name="Arimoto A."/>
            <person name="Ishii H."/>
            <person name="Satoh N."/>
            <person name="Nishiyama T."/>
            <person name="Hasebe M."/>
            <person name="Maruyama T."/>
            <person name="Minagawa J."/>
            <person name="Obokata J."/>
            <person name="Shigenobu S."/>
        </authorList>
    </citation>
    <scope>NUCLEOTIDE SEQUENCE [LARGE SCALE GENOMIC DNA]</scope>
</reference>
<feature type="region of interest" description="Disordered" evidence="1">
    <location>
        <begin position="1"/>
        <end position="101"/>
    </location>
</feature>
<accession>A0AAV4FL76</accession>
<evidence type="ECO:0000313" key="2">
    <source>
        <dbReference type="EMBL" id="GFR73055.1"/>
    </source>
</evidence>
<proteinExistence type="predicted"/>
<organism evidence="2 3">
    <name type="scientific">Elysia marginata</name>
    <dbReference type="NCBI Taxonomy" id="1093978"/>
    <lineage>
        <taxon>Eukaryota</taxon>
        <taxon>Metazoa</taxon>
        <taxon>Spiralia</taxon>
        <taxon>Lophotrochozoa</taxon>
        <taxon>Mollusca</taxon>
        <taxon>Gastropoda</taxon>
        <taxon>Heterobranchia</taxon>
        <taxon>Euthyneura</taxon>
        <taxon>Panpulmonata</taxon>
        <taxon>Sacoglossa</taxon>
        <taxon>Placobranchoidea</taxon>
        <taxon>Plakobranchidae</taxon>
        <taxon>Elysia</taxon>
    </lineage>
</organism>
<dbReference type="AlphaFoldDB" id="A0AAV4FL76"/>
<keyword evidence="3" id="KW-1185">Reference proteome</keyword>
<feature type="compositionally biased region" description="Acidic residues" evidence="1">
    <location>
        <begin position="57"/>
        <end position="67"/>
    </location>
</feature>
<comment type="caution">
    <text evidence="2">The sequence shown here is derived from an EMBL/GenBank/DDBJ whole genome shotgun (WGS) entry which is preliminary data.</text>
</comment>
<protein>
    <submittedName>
        <fullName evidence="2">Uncharacterized protein</fullName>
    </submittedName>
</protein>
<evidence type="ECO:0000256" key="1">
    <source>
        <dbReference type="SAM" id="MobiDB-lite"/>
    </source>
</evidence>
<name>A0AAV4FL76_9GAST</name>
<feature type="compositionally biased region" description="Low complexity" evidence="1">
    <location>
        <begin position="85"/>
        <end position="101"/>
    </location>
</feature>
<sequence>MCILSCPHQAEGRSSPCQDGTHPVDAEAATGACVETDNNDEGPPGTGRTDFAATGNDDGDDDDDDDDRGGVTVAQAEDADSRTVAGKNTSGKSAASSAALSVSCTADETLTGRDKDPHKTE</sequence>